<reference evidence="1" key="1">
    <citation type="submission" date="2021-06" db="EMBL/GenBank/DDBJ databases">
        <authorList>
            <person name="Kallberg Y."/>
            <person name="Tangrot J."/>
            <person name="Rosling A."/>
        </authorList>
    </citation>
    <scope>NUCLEOTIDE SEQUENCE</scope>
    <source>
        <strain evidence="1">MA461A</strain>
    </source>
</reference>
<proteinExistence type="predicted"/>
<evidence type="ECO:0000313" key="1">
    <source>
        <dbReference type="EMBL" id="CAG8469909.1"/>
    </source>
</evidence>
<comment type="caution">
    <text evidence="1">The sequence shown here is derived from an EMBL/GenBank/DDBJ whole genome shotgun (WGS) entry which is preliminary data.</text>
</comment>
<keyword evidence="2" id="KW-1185">Reference proteome</keyword>
<dbReference type="Proteomes" id="UP000789920">
    <property type="component" value="Unassembled WGS sequence"/>
</dbReference>
<organism evidence="1 2">
    <name type="scientific">Racocetra persica</name>
    <dbReference type="NCBI Taxonomy" id="160502"/>
    <lineage>
        <taxon>Eukaryota</taxon>
        <taxon>Fungi</taxon>
        <taxon>Fungi incertae sedis</taxon>
        <taxon>Mucoromycota</taxon>
        <taxon>Glomeromycotina</taxon>
        <taxon>Glomeromycetes</taxon>
        <taxon>Diversisporales</taxon>
        <taxon>Gigasporaceae</taxon>
        <taxon>Racocetra</taxon>
    </lineage>
</organism>
<evidence type="ECO:0000313" key="2">
    <source>
        <dbReference type="Proteomes" id="UP000789920"/>
    </source>
</evidence>
<name>A0ACA9KG89_9GLOM</name>
<accession>A0ACA9KG89</accession>
<gene>
    <name evidence="1" type="ORF">RPERSI_LOCUS531</name>
</gene>
<sequence>MISSAKYPMLTSTIPIYNYLIDELKLYYNNPNNSYEITAAIDASLNKLKSYYAKTKNTPIYNIAIRQL</sequence>
<protein>
    <submittedName>
        <fullName evidence="1">11290_t:CDS:1</fullName>
    </submittedName>
</protein>
<dbReference type="EMBL" id="CAJVQC010000417">
    <property type="protein sequence ID" value="CAG8469909.1"/>
    <property type="molecule type" value="Genomic_DNA"/>
</dbReference>